<organism evidence="12 13">
    <name type="scientific">Actinidia rufa</name>
    <dbReference type="NCBI Taxonomy" id="165716"/>
    <lineage>
        <taxon>Eukaryota</taxon>
        <taxon>Viridiplantae</taxon>
        <taxon>Streptophyta</taxon>
        <taxon>Embryophyta</taxon>
        <taxon>Tracheophyta</taxon>
        <taxon>Spermatophyta</taxon>
        <taxon>Magnoliopsida</taxon>
        <taxon>eudicotyledons</taxon>
        <taxon>Gunneridae</taxon>
        <taxon>Pentapetalae</taxon>
        <taxon>asterids</taxon>
        <taxon>Ericales</taxon>
        <taxon>Actinidiaceae</taxon>
        <taxon>Actinidia</taxon>
    </lineage>
</organism>
<dbReference type="GO" id="GO:0016020">
    <property type="term" value="C:membrane"/>
    <property type="evidence" value="ECO:0007669"/>
    <property type="project" value="UniProtKB-SubCell"/>
</dbReference>
<dbReference type="PANTHER" id="PTHR47955">
    <property type="entry name" value="CYTOCHROME P450 FAMILY 71 PROTEIN"/>
    <property type="match status" value="1"/>
</dbReference>
<dbReference type="SUPFAM" id="SSF48264">
    <property type="entry name" value="Cytochrome P450"/>
    <property type="match status" value="1"/>
</dbReference>
<evidence type="ECO:0000256" key="3">
    <source>
        <dbReference type="ARBA" id="ARBA00010617"/>
    </source>
</evidence>
<evidence type="ECO:0000256" key="8">
    <source>
        <dbReference type="ARBA" id="ARBA00023002"/>
    </source>
</evidence>
<dbReference type="GO" id="GO:0004497">
    <property type="term" value="F:monooxygenase activity"/>
    <property type="evidence" value="ECO:0007669"/>
    <property type="project" value="UniProtKB-KW"/>
</dbReference>
<dbReference type="Pfam" id="PF00067">
    <property type="entry name" value="p450"/>
    <property type="match status" value="1"/>
</dbReference>
<dbReference type="OrthoDB" id="2789670at2759"/>
<keyword evidence="5" id="KW-0812">Transmembrane</keyword>
<keyword evidence="7" id="KW-1133">Transmembrane helix</keyword>
<evidence type="ECO:0000313" key="13">
    <source>
        <dbReference type="Proteomes" id="UP000585474"/>
    </source>
</evidence>
<evidence type="ECO:0000256" key="1">
    <source>
        <dbReference type="ARBA" id="ARBA00001971"/>
    </source>
</evidence>
<keyword evidence="4" id="KW-0349">Heme</keyword>
<gene>
    <name evidence="12" type="ORF">Acr_04g0009520</name>
</gene>
<dbReference type="GO" id="GO:0020037">
    <property type="term" value="F:heme binding"/>
    <property type="evidence" value="ECO:0007669"/>
    <property type="project" value="InterPro"/>
</dbReference>
<evidence type="ECO:0000256" key="6">
    <source>
        <dbReference type="ARBA" id="ARBA00022723"/>
    </source>
</evidence>
<keyword evidence="8" id="KW-0560">Oxidoreductase</keyword>
<evidence type="ECO:0000256" key="5">
    <source>
        <dbReference type="ARBA" id="ARBA00022692"/>
    </source>
</evidence>
<protein>
    <submittedName>
        <fullName evidence="12">Cytochrome P450, family 71, subfamily B, polypeptide 9</fullName>
    </submittedName>
</protein>
<keyword evidence="13" id="KW-1185">Reference proteome</keyword>
<comment type="caution">
    <text evidence="12">The sequence shown here is derived from an EMBL/GenBank/DDBJ whole genome shotgun (WGS) entry which is preliminary data.</text>
</comment>
<comment type="similarity">
    <text evidence="3">Belongs to the cytochrome P450 family.</text>
</comment>
<dbReference type="PANTHER" id="PTHR47955:SF22">
    <property type="entry name" value="CYTOCHROME P450 83B1-LIKE"/>
    <property type="match status" value="1"/>
</dbReference>
<dbReference type="GO" id="GO:0005506">
    <property type="term" value="F:iron ion binding"/>
    <property type="evidence" value="ECO:0007669"/>
    <property type="project" value="InterPro"/>
</dbReference>
<dbReference type="Gene3D" id="1.10.630.10">
    <property type="entry name" value="Cytochrome P450"/>
    <property type="match status" value="1"/>
</dbReference>
<accession>A0A7J0EIA8</accession>
<evidence type="ECO:0000256" key="7">
    <source>
        <dbReference type="ARBA" id="ARBA00022989"/>
    </source>
</evidence>
<dbReference type="InterPro" id="IPR036396">
    <property type="entry name" value="Cyt_P450_sf"/>
</dbReference>
<comment type="cofactor">
    <cofactor evidence="1">
        <name>heme</name>
        <dbReference type="ChEBI" id="CHEBI:30413"/>
    </cofactor>
</comment>
<dbReference type="Proteomes" id="UP000585474">
    <property type="component" value="Unassembled WGS sequence"/>
</dbReference>
<dbReference type="EMBL" id="BJWL01000004">
    <property type="protein sequence ID" value="GFY86214.1"/>
    <property type="molecule type" value="Genomic_DNA"/>
</dbReference>
<keyword evidence="11" id="KW-0472">Membrane</keyword>
<keyword evidence="10" id="KW-0503">Monooxygenase</keyword>
<proteinExistence type="inferred from homology"/>
<comment type="subcellular location">
    <subcellularLocation>
        <location evidence="2">Membrane</location>
        <topology evidence="2">Single-pass membrane protein</topology>
    </subcellularLocation>
</comment>
<evidence type="ECO:0000256" key="9">
    <source>
        <dbReference type="ARBA" id="ARBA00023004"/>
    </source>
</evidence>
<evidence type="ECO:0000256" key="2">
    <source>
        <dbReference type="ARBA" id="ARBA00004167"/>
    </source>
</evidence>
<reference evidence="12 13" key="1">
    <citation type="submission" date="2019-07" db="EMBL/GenBank/DDBJ databases">
        <title>De Novo Assembly of kiwifruit Actinidia rufa.</title>
        <authorList>
            <person name="Sugita-Konishi S."/>
            <person name="Sato K."/>
            <person name="Mori E."/>
            <person name="Abe Y."/>
            <person name="Kisaki G."/>
            <person name="Hamano K."/>
            <person name="Suezawa K."/>
            <person name="Otani M."/>
            <person name="Fukuda T."/>
            <person name="Manabe T."/>
            <person name="Gomi K."/>
            <person name="Tabuchi M."/>
            <person name="Akimitsu K."/>
            <person name="Kataoka I."/>
        </authorList>
    </citation>
    <scope>NUCLEOTIDE SEQUENCE [LARGE SCALE GENOMIC DNA]</scope>
    <source>
        <strain evidence="13">cv. Fuchu</strain>
    </source>
</reference>
<sequence>MAEEVMKTHDLIFCSRPTLLGQQKLSYNQLDIALSPYSDYWREMRKICVLHLFSSKRVQSFRHIREDEVSQMIEKISNLAAASKLANLDEIVMSLTSIIICRVAFGKRYDEGGYESHRFHGLLTESQAMMAHFFAKSCFRSLLKQDSPPTEGVVGFYRRLTPRIKWLNRLRRNTSDAALAN</sequence>
<name>A0A7J0EIA8_9ERIC</name>
<evidence type="ECO:0000256" key="11">
    <source>
        <dbReference type="ARBA" id="ARBA00023136"/>
    </source>
</evidence>
<evidence type="ECO:0000256" key="4">
    <source>
        <dbReference type="ARBA" id="ARBA00022617"/>
    </source>
</evidence>
<evidence type="ECO:0000256" key="10">
    <source>
        <dbReference type="ARBA" id="ARBA00023033"/>
    </source>
</evidence>
<keyword evidence="6" id="KW-0479">Metal-binding</keyword>
<evidence type="ECO:0000313" key="12">
    <source>
        <dbReference type="EMBL" id="GFY86214.1"/>
    </source>
</evidence>
<keyword evidence="9" id="KW-0408">Iron</keyword>
<dbReference type="InterPro" id="IPR001128">
    <property type="entry name" value="Cyt_P450"/>
</dbReference>
<dbReference type="GO" id="GO:0016705">
    <property type="term" value="F:oxidoreductase activity, acting on paired donors, with incorporation or reduction of molecular oxygen"/>
    <property type="evidence" value="ECO:0007669"/>
    <property type="project" value="InterPro"/>
</dbReference>
<dbReference type="AlphaFoldDB" id="A0A7J0EIA8"/>